<dbReference type="eggNOG" id="ENOG502Z8HP">
    <property type="taxonomic scope" value="Bacteria"/>
</dbReference>
<evidence type="ECO:0000313" key="2">
    <source>
        <dbReference type="Proteomes" id="UP000028933"/>
    </source>
</evidence>
<dbReference type="AlphaFoldDB" id="A0A077EJ70"/>
<dbReference type="Proteomes" id="UP000028933">
    <property type="component" value="Chromosome"/>
</dbReference>
<evidence type="ECO:0000313" key="1">
    <source>
        <dbReference type="EMBL" id="AIL47527.1"/>
    </source>
</evidence>
<reference evidence="1" key="1">
    <citation type="journal article" date="2013" name="Lancet">
        <title>First case of E anophelis outbreak in an intensive-care unit.</title>
        <authorList>
            <person name="Teo J."/>
            <person name="Tan S.Y."/>
            <person name="Tay M."/>
            <person name="Ding Y."/>
            <person name="Kjelleberg S."/>
            <person name="Givskov M."/>
            <person name="Lin R.T."/>
            <person name="Yang L."/>
        </authorList>
    </citation>
    <scope>NUCLEOTIDE SEQUENCE [LARGE SCALE GENOMIC DNA]</scope>
    <source>
        <strain evidence="1">NUHP1</strain>
    </source>
</reference>
<gene>
    <name evidence="1" type="ORF">BD94_3752</name>
</gene>
<name>A0A077EJ70_9FLAO</name>
<sequence length="243" mass="28604">MISNADNFKKNRNRVIESHVRKIMRYVIDCYHLILKDGKKYDYATRGKIKQEDFLRNGLVDDYMRENINLLNDSPINEYSIENFINKESAESYYDAKDGLMHDDKIDIKIDYPYLKLDLEDKLTYFAIECKRIKTNTDSIAYIGDTIKFSQRSYVKGRIPYEGQIGFIENPKISHSSIFPIINKKLKSNKNLTTIKDLQSEILAPNFEGSYRSLHQKSNETKDKFSVFHLLFDYSKIVLNNYD</sequence>
<dbReference type="EMBL" id="CP007547">
    <property type="protein sequence ID" value="AIL47527.1"/>
    <property type="molecule type" value="Genomic_DNA"/>
</dbReference>
<organism evidence="1 2">
    <name type="scientific">Elizabethkingia anophelis NUHP1</name>
    <dbReference type="NCBI Taxonomy" id="1338011"/>
    <lineage>
        <taxon>Bacteria</taxon>
        <taxon>Pseudomonadati</taxon>
        <taxon>Bacteroidota</taxon>
        <taxon>Flavobacteriia</taxon>
        <taxon>Flavobacteriales</taxon>
        <taxon>Weeksellaceae</taxon>
        <taxon>Elizabethkingia</taxon>
    </lineage>
</organism>
<dbReference type="STRING" id="1338011.BD94_3752"/>
<accession>A0A077EJ70</accession>
<proteinExistence type="predicted"/>
<dbReference type="HOGENOM" id="CLU_1118989_0_0_10"/>
<reference evidence="1" key="2">
    <citation type="journal article" date="2015" name="Genome Biol. Evol.">
        <title>Complete Genome Sequence and Transcriptomic Analysis of the Novel Pathogen Elizabethkingia anophelis in Response to Oxidative Stress.</title>
        <authorList>
            <person name="Li Y."/>
            <person name="Liu Y."/>
            <person name="Chew S.C."/>
            <person name="Tay M."/>
            <person name="Salido M.M."/>
            <person name="Teo J."/>
            <person name="Lauro F.M."/>
            <person name="Givskov M."/>
            <person name="Yang L."/>
        </authorList>
    </citation>
    <scope>NUCLEOTIDE SEQUENCE</scope>
    <source>
        <strain evidence="1">NUHP1</strain>
    </source>
</reference>
<dbReference type="KEGG" id="eao:BD94_3752"/>
<protein>
    <recommendedName>
        <fullName evidence="3">Restriction endonuclease</fullName>
    </recommendedName>
</protein>
<evidence type="ECO:0008006" key="3">
    <source>
        <dbReference type="Google" id="ProtNLM"/>
    </source>
</evidence>